<dbReference type="OrthoDB" id="4927195at2"/>
<feature type="region of interest" description="Disordered" evidence="1">
    <location>
        <begin position="1"/>
        <end position="25"/>
    </location>
</feature>
<dbReference type="EMBL" id="CP102487">
    <property type="protein sequence ID" value="UUX58914.1"/>
    <property type="molecule type" value="Genomic_DNA"/>
</dbReference>
<proteinExistence type="predicted"/>
<organism evidence="3 5">
    <name type="scientific">Glutamicibacter halophytocola</name>
    <dbReference type="NCBI Taxonomy" id="1933880"/>
    <lineage>
        <taxon>Bacteria</taxon>
        <taxon>Bacillati</taxon>
        <taxon>Actinomycetota</taxon>
        <taxon>Actinomycetes</taxon>
        <taxon>Micrococcales</taxon>
        <taxon>Micrococcaceae</taxon>
        <taxon>Glutamicibacter</taxon>
    </lineage>
</organism>
<dbReference type="AlphaFoldDB" id="A0A5B8IPH9"/>
<evidence type="ECO:0008006" key="6">
    <source>
        <dbReference type="Google" id="ProtNLM"/>
    </source>
</evidence>
<evidence type="ECO:0000313" key="5">
    <source>
        <dbReference type="Proteomes" id="UP001060018"/>
    </source>
</evidence>
<dbReference type="Proteomes" id="UP000320717">
    <property type="component" value="Chromosome"/>
</dbReference>
<evidence type="ECO:0000256" key="1">
    <source>
        <dbReference type="SAM" id="MobiDB-lite"/>
    </source>
</evidence>
<evidence type="ECO:0000313" key="4">
    <source>
        <dbReference type="Proteomes" id="UP000320717"/>
    </source>
</evidence>
<sequence>MASKKRQSKKNSGAGNPAKSAQRGRSVYRIQVEQHVDSLREDYAAWVATTVPAFSPEDAAAAASMQLFVIGAVGTEYAQKASSSNLRDIDIDLFGEALAEHLMSIPETMAPEPIFSSWLDYLSFLEENKLWEGAPENFEALREMLEDTLDGFAEGDAEICELLRGTELFTKVKAFALALGDGVDMSDDSEAGIQARTRVLLALGLDPQSFDTEGPAPLVFTYIWGAARLSVVDFDGPTMNLDEESYDLMVDGDQAASAQILFEMAVGCVQAHLNPTFDVTLRDEAHYLVLRNLLVTASTGRDGDLEGLRRNVGPKNYDAVLPEAQAAMESLVHYGLLAKDGETYSIDERLVPVISAGITEVETFFEEAE</sequence>
<dbReference type="Proteomes" id="UP001060018">
    <property type="component" value="Chromosome"/>
</dbReference>
<gene>
    <name evidence="2" type="ORF">FQA45_10865</name>
    <name evidence="3" type="ORF">NUH22_16730</name>
</gene>
<protein>
    <recommendedName>
        <fullName evidence="6">DUF2398 family protein</fullName>
    </recommendedName>
</protein>
<evidence type="ECO:0000313" key="3">
    <source>
        <dbReference type="EMBL" id="UUX58914.1"/>
    </source>
</evidence>
<name>A0A5B8IPH9_9MICC</name>
<dbReference type="EMBL" id="CP042260">
    <property type="protein sequence ID" value="QDY66781.1"/>
    <property type="molecule type" value="Genomic_DNA"/>
</dbReference>
<reference evidence="2 4" key="1">
    <citation type="submission" date="2019-07" db="EMBL/GenBank/DDBJ databases">
        <title>Complete Genome Sequence of drought tolerant Plant Growth-Promoting Rhizobacterium Glutamicibacter halophytocola DR408.</title>
        <authorList>
            <person name="Nishu S.D."/>
            <person name="Lee T.K."/>
        </authorList>
    </citation>
    <scope>NUCLEOTIDE SEQUENCE [LARGE SCALE GENOMIC DNA]</scope>
    <source>
        <strain evidence="2 4">DR408</strain>
    </source>
</reference>
<evidence type="ECO:0000313" key="2">
    <source>
        <dbReference type="EMBL" id="QDY66781.1"/>
    </source>
</evidence>
<dbReference type="RefSeq" id="WP_146276983.1">
    <property type="nucleotide sequence ID" value="NZ_CP042260.1"/>
</dbReference>
<keyword evidence="4" id="KW-1185">Reference proteome</keyword>
<accession>A0A5B8IPH9</accession>
<reference evidence="3" key="2">
    <citation type="journal article" date="2022" name="Pest Manag. Sci.">
        <title>Glutamicibacter halophytocola-mediated host fitness of potato tuber moth on Solanaceae crops.</title>
        <authorList>
            <person name="Wang W."/>
            <person name="Xiao G."/>
            <person name="Du G."/>
            <person name="Chang L."/>
            <person name="Yang Y."/>
            <person name="Ye J."/>
            <person name="Chen B."/>
        </authorList>
    </citation>
    <scope>NUCLEOTIDE SEQUENCE</scope>
    <source>
        <strain evidence="3">S2</strain>
    </source>
</reference>